<dbReference type="InterPro" id="IPR036259">
    <property type="entry name" value="MFS_trans_sf"/>
</dbReference>
<feature type="domain" description="Major facilitator superfamily (MFS) profile" evidence="6">
    <location>
        <begin position="11"/>
        <end position="388"/>
    </location>
</feature>
<evidence type="ECO:0000256" key="5">
    <source>
        <dbReference type="SAM" id="Phobius"/>
    </source>
</evidence>
<keyword evidence="3 5" id="KW-1133">Transmembrane helix</keyword>
<dbReference type="InterPro" id="IPR005829">
    <property type="entry name" value="Sugar_transporter_CS"/>
</dbReference>
<comment type="caution">
    <text evidence="7">The sequence shown here is derived from an EMBL/GenBank/DDBJ whole genome shotgun (WGS) entry which is preliminary data.</text>
</comment>
<dbReference type="Proteomes" id="UP000611945">
    <property type="component" value="Unassembled WGS sequence"/>
</dbReference>
<feature type="transmembrane region" description="Helical" evidence="5">
    <location>
        <begin position="49"/>
        <end position="71"/>
    </location>
</feature>
<dbReference type="PROSITE" id="PS00217">
    <property type="entry name" value="SUGAR_TRANSPORT_2"/>
    <property type="match status" value="1"/>
</dbReference>
<dbReference type="PROSITE" id="PS50850">
    <property type="entry name" value="MFS"/>
    <property type="match status" value="1"/>
</dbReference>
<proteinExistence type="predicted"/>
<dbReference type="PANTHER" id="PTHR23537">
    <property type="match status" value="1"/>
</dbReference>
<protein>
    <submittedName>
        <fullName evidence="7">YbfB/YjiJ family MFS transporter</fullName>
    </submittedName>
</protein>
<evidence type="ECO:0000313" key="8">
    <source>
        <dbReference type="Proteomes" id="UP000611945"/>
    </source>
</evidence>
<name>A0ABR8TJI2_9PSED</name>
<dbReference type="InterPro" id="IPR020846">
    <property type="entry name" value="MFS_dom"/>
</dbReference>
<comment type="subcellular location">
    <subcellularLocation>
        <location evidence="1">Membrane</location>
        <topology evidence="1">Multi-pass membrane protein</topology>
    </subcellularLocation>
</comment>
<keyword evidence="8" id="KW-1185">Reference proteome</keyword>
<dbReference type="PANTHER" id="PTHR23537:SF1">
    <property type="entry name" value="SUGAR TRANSPORTER"/>
    <property type="match status" value="1"/>
</dbReference>
<dbReference type="EMBL" id="JACSQG010000001">
    <property type="protein sequence ID" value="MBD7975920.1"/>
    <property type="molecule type" value="Genomic_DNA"/>
</dbReference>
<organism evidence="7 8">
    <name type="scientific">Serpens gallinarum</name>
    <dbReference type="NCBI Taxonomy" id="2763075"/>
    <lineage>
        <taxon>Bacteria</taxon>
        <taxon>Pseudomonadati</taxon>
        <taxon>Pseudomonadota</taxon>
        <taxon>Gammaproteobacteria</taxon>
        <taxon>Pseudomonadales</taxon>
        <taxon>Pseudomonadaceae</taxon>
        <taxon>Pseudomonas</taxon>
    </lineage>
</organism>
<evidence type="ECO:0000259" key="6">
    <source>
        <dbReference type="PROSITE" id="PS50850"/>
    </source>
</evidence>
<evidence type="ECO:0000256" key="3">
    <source>
        <dbReference type="ARBA" id="ARBA00022989"/>
    </source>
</evidence>
<feature type="transmembrane region" description="Helical" evidence="5">
    <location>
        <begin position="168"/>
        <end position="188"/>
    </location>
</feature>
<dbReference type="Pfam" id="PF06779">
    <property type="entry name" value="MFS_4"/>
    <property type="match status" value="1"/>
</dbReference>
<feature type="transmembrane region" description="Helical" evidence="5">
    <location>
        <begin position="300"/>
        <end position="322"/>
    </location>
</feature>
<gene>
    <name evidence="7" type="ORF">H9642_01815</name>
</gene>
<evidence type="ECO:0000256" key="1">
    <source>
        <dbReference type="ARBA" id="ARBA00004141"/>
    </source>
</evidence>
<feature type="transmembrane region" description="Helical" evidence="5">
    <location>
        <begin position="137"/>
        <end position="156"/>
    </location>
</feature>
<feature type="transmembrane region" description="Helical" evidence="5">
    <location>
        <begin position="108"/>
        <end position="130"/>
    </location>
</feature>
<dbReference type="InterPro" id="IPR010645">
    <property type="entry name" value="MFS_4"/>
</dbReference>
<accession>A0ABR8TJI2</accession>
<evidence type="ECO:0000313" key="7">
    <source>
        <dbReference type="EMBL" id="MBD7975920.1"/>
    </source>
</evidence>
<feature type="transmembrane region" description="Helical" evidence="5">
    <location>
        <begin position="246"/>
        <end position="265"/>
    </location>
</feature>
<keyword evidence="2 5" id="KW-0812">Transmembrane</keyword>
<feature type="transmembrane region" description="Helical" evidence="5">
    <location>
        <begin position="214"/>
        <end position="234"/>
    </location>
</feature>
<feature type="transmembrane region" description="Helical" evidence="5">
    <location>
        <begin position="363"/>
        <end position="382"/>
    </location>
</feature>
<dbReference type="RefSeq" id="WP_251834702.1">
    <property type="nucleotide sequence ID" value="NZ_JACSQG010000001.1"/>
</dbReference>
<dbReference type="Gene3D" id="1.20.1250.20">
    <property type="entry name" value="MFS general substrate transporter like domains"/>
    <property type="match status" value="2"/>
</dbReference>
<feature type="transmembrane region" description="Helical" evidence="5">
    <location>
        <begin position="334"/>
        <end position="357"/>
    </location>
</feature>
<sequence length="398" mass="41557">MPSIPSRQIFIALLAGSAALVVVHSLGRFAYTPLLPLFLGDGLFSLQQGAQLATWNYIGYLLGALLAVAMATPARMRVALPTALLGNALLTLLQGLSEHYPSLAALRLLNGVSNGLVFVLAPALVLEWLAQRQRAHLSGLVYLGFAIGLLLAGWLAELPATLLHGAARWWPMAALALPLALLSAWLLGRLHLAPRQISASATTSPLFDRASTPLFLAYAGAGLGYILPMTFLPTLAQEHLPADHSLISGAWRWTALACVVAVPLWNSLGARIGDRHALLANYLLQTVGCAAPLLWPGATGVLLCAALVGGTFIGTVFLTQRLARSLQPHQGPKLSAALIALYGGAQLLGPWLAGLWIGAGGTLTQSFALGVGALIWALAWTCTLPSSASHSSPAGASS</sequence>
<feature type="transmembrane region" description="Helical" evidence="5">
    <location>
        <begin position="78"/>
        <end position="96"/>
    </location>
</feature>
<evidence type="ECO:0000256" key="2">
    <source>
        <dbReference type="ARBA" id="ARBA00022692"/>
    </source>
</evidence>
<evidence type="ECO:0000256" key="4">
    <source>
        <dbReference type="ARBA" id="ARBA00023136"/>
    </source>
</evidence>
<keyword evidence="4 5" id="KW-0472">Membrane</keyword>
<dbReference type="SUPFAM" id="SSF103473">
    <property type="entry name" value="MFS general substrate transporter"/>
    <property type="match status" value="1"/>
</dbReference>
<reference evidence="7 8" key="1">
    <citation type="submission" date="2020-08" db="EMBL/GenBank/DDBJ databases">
        <title>A Genomic Blueprint of the Chicken Gut Microbiome.</title>
        <authorList>
            <person name="Gilroy R."/>
            <person name="Ravi A."/>
            <person name="Getino M."/>
            <person name="Pursley I."/>
            <person name="Horton D.L."/>
            <person name="Alikhan N.-F."/>
            <person name="Baker D."/>
            <person name="Gharbi K."/>
            <person name="Hall N."/>
            <person name="Watson M."/>
            <person name="Adriaenssens E.M."/>
            <person name="Foster-Nyarko E."/>
            <person name="Jarju S."/>
            <person name="Secka A."/>
            <person name="Antonio M."/>
            <person name="Oren A."/>
            <person name="Chaudhuri R."/>
            <person name="La Ragione R.M."/>
            <person name="Hildebrand F."/>
            <person name="Pallen M.J."/>
        </authorList>
    </citation>
    <scope>NUCLEOTIDE SEQUENCE [LARGE SCALE GENOMIC DNA]</scope>
    <source>
        <strain evidence="7 8">Sa2CUA2</strain>
    </source>
</reference>